<protein>
    <submittedName>
        <fullName evidence="7">Ribonuclease BN</fullName>
    </submittedName>
</protein>
<reference evidence="7 8" key="1">
    <citation type="submission" date="2019-09" db="EMBL/GenBank/DDBJ databases">
        <title>Genome Sequences of Streptomyces kaniharaensis ATCC 21070.</title>
        <authorList>
            <person name="Zhu W."/>
            <person name="De Crecy-Lagard V."/>
            <person name="Richards N.G."/>
        </authorList>
    </citation>
    <scope>NUCLEOTIDE SEQUENCE [LARGE SCALE GENOMIC DNA]</scope>
    <source>
        <strain evidence="7 8">SF-557</strain>
    </source>
</reference>
<evidence type="ECO:0000256" key="3">
    <source>
        <dbReference type="ARBA" id="ARBA00022692"/>
    </source>
</evidence>
<feature type="transmembrane region" description="Helical" evidence="6">
    <location>
        <begin position="167"/>
        <end position="190"/>
    </location>
</feature>
<feature type="transmembrane region" description="Helical" evidence="6">
    <location>
        <begin position="242"/>
        <end position="269"/>
    </location>
</feature>
<organism evidence="7 8">
    <name type="scientific">Streptomyces kaniharaensis</name>
    <dbReference type="NCBI Taxonomy" id="212423"/>
    <lineage>
        <taxon>Bacteria</taxon>
        <taxon>Bacillati</taxon>
        <taxon>Actinomycetota</taxon>
        <taxon>Actinomycetes</taxon>
        <taxon>Kitasatosporales</taxon>
        <taxon>Streptomycetaceae</taxon>
        <taxon>Streptomyces</taxon>
    </lineage>
</organism>
<dbReference type="InterPro" id="IPR017039">
    <property type="entry name" value="Virul_fac_BrkB"/>
</dbReference>
<comment type="subcellular location">
    <subcellularLocation>
        <location evidence="1">Cell membrane</location>
        <topology evidence="1">Multi-pass membrane protein</topology>
    </subcellularLocation>
</comment>
<keyword evidence="5 6" id="KW-0472">Membrane</keyword>
<dbReference type="Proteomes" id="UP000450000">
    <property type="component" value="Unassembled WGS sequence"/>
</dbReference>
<accession>A0A6N7KVP7</accession>
<name>A0A6N7KVP7_9ACTN</name>
<keyword evidence="2" id="KW-1003">Cell membrane</keyword>
<keyword evidence="3 6" id="KW-0812">Transmembrane</keyword>
<proteinExistence type="predicted"/>
<feature type="transmembrane region" description="Helical" evidence="6">
    <location>
        <begin position="144"/>
        <end position="161"/>
    </location>
</feature>
<dbReference type="GO" id="GO:0005886">
    <property type="term" value="C:plasma membrane"/>
    <property type="evidence" value="ECO:0007669"/>
    <property type="project" value="UniProtKB-SubCell"/>
</dbReference>
<dbReference type="EMBL" id="WBOF01000001">
    <property type="protein sequence ID" value="MQS15531.1"/>
    <property type="molecule type" value="Genomic_DNA"/>
</dbReference>
<dbReference type="OrthoDB" id="3772792at2"/>
<evidence type="ECO:0000256" key="1">
    <source>
        <dbReference type="ARBA" id="ARBA00004651"/>
    </source>
</evidence>
<feature type="transmembrane region" description="Helical" evidence="6">
    <location>
        <begin position="47"/>
        <end position="66"/>
    </location>
</feature>
<dbReference type="Pfam" id="PF03631">
    <property type="entry name" value="Virul_fac_BrkB"/>
    <property type="match status" value="1"/>
</dbReference>
<gene>
    <name evidence="7" type="ORF">F7Q99_25485</name>
</gene>
<evidence type="ECO:0000256" key="5">
    <source>
        <dbReference type="ARBA" id="ARBA00023136"/>
    </source>
</evidence>
<sequence>MRWRGGSVQRVRQRLETTTATIRDVPFVGRLLTQLVHVNVLDTATRMAAQIFLTAVPTVFILAAFAPDSARNNLVESLRGALGLRPTSLDEFQQIFNATSETVRDATGGIGIVVTLLSATACSRVLQRLCERSWHMSHTGARVAAWRWLAWLLVWLAALLFQGRIHAAFGAGSGLGTALSLVSGTLLWWWTQHVLLGGRIRWLPLLPGAVITGAGLLVFFWASKIYMPHAFDRSITQFGPFGLVFTLLSWLIMICVTITVCIATGYVVASEGHLARLLGTPSAENAAQSAVRTAD</sequence>
<feature type="transmembrane region" description="Helical" evidence="6">
    <location>
        <begin position="202"/>
        <end position="222"/>
    </location>
</feature>
<evidence type="ECO:0000313" key="7">
    <source>
        <dbReference type="EMBL" id="MQS15531.1"/>
    </source>
</evidence>
<evidence type="ECO:0000256" key="2">
    <source>
        <dbReference type="ARBA" id="ARBA00022475"/>
    </source>
</evidence>
<keyword evidence="8" id="KW-1185">Reference proteome</keyword>
<evidence type="ECO:0000256" key="6">
    <source>
        <dbReference type="SAM" id="Phobius"/>
    </source>
</evidence>
<dbReference type="AlphaFoldDB" id="A0A6N7KVP7"/>
<evidence type="ECO:0000313" key="8">
    <source>
        <dbReference type="Proteomes" id="UP000450000"/>
    </source>
</evidence>
<comment type="caution">
    <text evidence="7">The sequence shown here is derived from an EMBL/GenBank/DDBJ whole genome shotgun (WGS) entry which is preliminary data.</text>
</comment>
<evidence type="ECO:0000256" key="4">
    <source>
        <dbReference type="ARBA" id="ARBA00022989"/>
    </source>
</evidence>
<keyword evidence="4 6" id="KW-1133">Transmembrane helix</keyword>